<gene>
    <name evidence="1" type="ORF">K2U94_16180</name>
</gene>
<dbReference type="InterPro" id="IPR025737">
    <property type="entry name" value="FApF"/>
</dbReference>
<comment type="caution">
    <text evidence="1">The sequence shown here is derived from an EMBL/GenBank/DDBJ whole genome shotgun (WGS) entry which is preliminary data.</text>
</comment>
<dbReference type="RefSeq" id="WP_243068183.1">
    <property type="nucleotide sequence ID" value="NZ_JAIVFK010000030.1"/>
</dbReference>
<protein>
    <submittedName>
        <fullName evidence="1">Transporter</fullName>
    </submittedName>
</protein>
<name>A0ABS9Z9B7_9HYPH</name>
<dbReference type="Pfam" id="PF13557">
    <property type="entry name" value="Phenol_MetA_deg"/>
    <property type="match status" value="1"/>
</dbReference>
<keyword evidence="2" id="KW-1185">Reference proteome</keyword>
<proteinExistence type="predicted"/>
<evidence type="ECO:0000313" key="1">
    <source>
        <dbReference type="EMBL" id="MCI4684280.1"/>
    </source>
</evidence>
<dbReference type="EMBL" id="JAIVFP010000001">
    <property type="protein sequence ID" value="MCI4684280.1"/>
    <property type="molecule type" value="Genomic_DNA"/>
</dbReference>
<reference evidence="1" key="1">
    <citation type="journal article" date="2022" name="ISME J.">
        <title>Identification of active gaseous-alkane degraders at natural gas seeps.</title>
        <authorList>
            <person name="Farhan Ul Haque M."/>
            <person name="Hernandez M."/>
            <person name="Crombie A.T."/>
            <person name="Murrell J.C."/>
        </authorList>
    </citation>
    <scope>NUCLEOTIDE SEQUENCE</scope>
    <source>
        <strain evidence="1">PC2</strain>
    </source>
</reference>
<organism evidence="1 2">
    <name type="scientific">Candidatus Rhodoblastus alkanivorans</name>
    <dbReference type="NCBI Taxonomy" id="2954117"/>
    <lineage>
        <taxon>Bacteria</taxon>
        <taxon>Pseudomonadati</taxon>
        <taxon>Pseudomonadota</taxon>
        <taxon>Alphaproteobacteria</taxon>
        <taxon>Hyphomicrobiales</taxon>
        <taxon>Rhodoblastaceae</taxon>
        <taxon>Rhodoblastus</taxon>
    </lineage>
</organism>
<dbReference type="Proteomes" id="UP001139104">
    <property type="component" value="Unassembled WGS sequence"/>
</dbReference>
<accession>A0ABS9Z9B7</accession>
<evidence type="ECO:0000313" key="2">
    <source>
        <dbReference type="Proteomes" id="UP001139104"/>
    </source>
</evidence>
<sequence length="319" mass="33490">MLGAATSMAGVTPPPGFYFSSFTYFYEGNGSGNTALSWSLSRAGTELPPLGVLQTNASLSVKAQVGINIFTLIYVAPEQVLGGNAGFGVLAPVGYQGVDLDVTALSSLTLPNGNTLQTGRVLRESDHTFAFGDPLATAFIGWNSSFFHWKLTGLLNVPVGSYSATNLVNMGFNRWAGDLTGSMTYLNPQSGLEVSGAVGFTFNGENPATKYRTGTEFHFEGALMQHLSKAFAIGVAGYHYEQITGDSGAGAVIGPFKGRVSALGPNLTYNLEVGGVLLLTSVKYMREFDVENRLSGDVGMFTLTVPLGGAKPSPTHSPG</sequence>